<feature type="compositionally biased region" description="Polar residues" evidence="1">
    <location>
        <begin position="15"/>
        <end position="29"/>
    </location>
</feature>
<proteinExistence type="predicted"/>
<dbReference type="AlphaFoldDB" id="A0A8J6HGD4"/>
<name>A0A8J6HGD4_TENMO</name>
<organism evidence="2 3">
    <name type="scientific">Tenebrio molitor</name>
    <name type="common">Yellow mealworm beetle</name>
    <dbReference type="NCBI Taxonomy" id="7067"/>
    <lineage>
        <taxon>Eukaryota</taxon>
        <taxon>Metazoa</taxon>
        <taxon>Ecdysozoa</taxon>
        <taxon>Arthropoda</taxon>
        <taxon>Hexapoda</taxon>
        <taxon>Insecta</taxon>
        <taxon>Pterygota</taxon>
        <taxon>Neoptera</taxon>
        <taxon>Endopterygota</taxon>
        <taxon>Coleoptera</taxon>
        <taxon>Polyphaga</taxon>
        <taxon>Cucujiformia</taxon>
        <taxon>Tenebrionidae</taxon>
        <taxon>Tenebrio</taxon>
    </lineage>
</organism>
<feature type="compositionally biased region" description="Basic and acidic residues" evidence="1">
    <location>
        <begin position="370"/>
        <end position="393"/>
    </location>
</feature>
<dbReference type="Proteomes" id="UP000719412">
    <property type="component" value="Unassembled WGS sequence"/>
</dbReference>
<dbReference type="EMBL" id="JABDTM020024857">
    <property type="protein sequence ID" value="KAH0813897.1"/>
    <property type="molecule type" value="Genomic_DNA"/>
</dbReference>
<feature type="region of interest" description="Disordered" evidence="1">
    <location>
        <begin position="1"/>
        <end position="32"/>
    </location>
</feature>
<gene>
    <name evidence="2" type="ORF">GEV33_008892</name>
</gene>
<feature type="region of interest" description="Disordered" evidence="1">
    <location>
        <begin position="370"/>
        <end position="432"/>
    </location>
</feature>
<keyword evidence="3" id="KW-1185">Reference proteome</keyword>
<evidence type="ECO:0000256" key="1">
    <source>
        <dbReference type="SAM" id="MobiDB-lite"/>
    </source>
</evidence>
<comment type="caution">
    <text evidence="2">The sequence shown here is derived from an EMBL/GenBank/DDBJ whole genome shotgun (WGS) entry which is preliminary data.</text>
</comment>
<evidence type="ECO:0000313" key="2">
    <source>
        <dbReference type="EMBL" id="KAH0813897.1"/>
    </source>
</evidence>
<sequence length="432" mass="49080">MVKVWRPMKRPRVNPDSNGPSKSLTSDTGDYNERRAAVGNALTLHADRHLKTIVYFKPSCLFLVTLTTATHIPVKITSGAYWRPLPDTIPYEASIPLTYKTPWNHLDIYPTVPVARRPPASFCANNPSRPTCQMGELLSQLNQQFVEHMGLLEPSLNPLVFAKLNKSEVVEDYDYDDMEQPVNRTKRALDFIGAGLSWCCGVATQRKLDSLVTDEHAFRSQLDLLNKGLRRNLQVLEIARYNIEHDNIVYKNQADTSRDFQRTHFFIFENSRRTLHLFKFFRDSLIMQDSADVTRLEGTVQGSQRKLAIPLSELSRYYKLDLADCTLVGQKLIIEERVRGGAFGLGSLVREVRSVRDWCGGVEGPKRVRLEEESRKSKPRRRGADLRIPDGRFVKNQTPECGVKFHARISSSTVGPRKPRGKSRSPETSTAP</sequence>
<reference evidence="2" key="1">
    <citation type="journal article" date="2020" name="J Insects Food Feed">
        <title>The yellow mealworm (Tenebrio molitor) genome: a resource for the emerging insects as food and feed industry.</title>
        <authorList>
            <person name="Eriksson T."/>
            <person name="Andere A."/>
            <person name="Kelstrup H."/>
            <person name="Emery V."/>
            <person name="Picard C."/>
        </authorList>
    </citation>
    <scope>NUCLEOTIDE SEQUENCE</scope>
    <source>
        <strain evidence="2">Stoneville</strain>
        <tissue evidence="2">Whole head</tissue>
    </source>
</reference>
<evidence type="ECO:0000313" key="3">
    <source>
        <dbReference type="Proteomes" id="UP000719412"/>
    </source>
</evidence>
<feature type="compositionally biased region" description="Basic residues" evidence="1">
    <location>
        <begin position="1"/>
        <end position="12"/>
    </location>
</feature>
<accession>A0A8J6HGD4</accession>
<reference evidence="2" key="2">
    <citation type="submission" date="2021-08" db="EMBL/GenBank/DDBJ databases">
        <authorList>
            <person name="Eriksson T."/>
        </authorList>
    </citation>
    <scope>NUCLEOTIDE SEQUENCE</scope>
    <source>
        <strain evidence="2">Stoneville</strain>
        <tissue evidence="2">Whole head</tissue>
    </source>
</reference>
<protein>
    <submittedName>
        <fullName evidence="2">Uncharacterized protein</fullName>
    </submittedName>
</protein>